<gene>
    <name evidence="2" type="ORF">METZ01_LOCUS250274</name>
</gene>
<feature type="domain" description="Glycosyltransferase 2-like" evidence="1">
    <location>
        <begin position="8"/>
        <end position="166"/>
    </location>
</feature>
<reference evidence="2" key="1">
    <citation type="submission" date="2018-05" db="EMBL/GenBank/DDBJ databases">
        <authorList>
            <person name="Lanie J.A."/>
            <person name="Ng W.-L."/>
            <person name="Kazmierczak K.M."/>
            <person name="Andrzejewski T.M."/>
            <person name="Davidsen T.M."/>
            <person name="Wayne K.J."/>
            <person name="Tettelin H."/>
            <person name="Glass J.I."/>
            <person name="Rusch D."/>
            <person name="Podicherti R."/>
            <person name="Tsui H.-C.T."/>
            <person name="Winkler M.E."/>
        </authorList>
    </citation>
    <scope>NUCLEOTIDE SEQUENCE</scope>
</reference>
<proteinExistence type="predicted"/>
<dbReference type="PANTHER" id="PTHR43685">
    <property type="entry name" value="GLYCOSYLTRANSFERASE"/>
    <property type="match status" value="1"/>
</dbReference>
<dbReference type="Gene3D" id="3.90.550.10">
    <property type="entry name" value="Spore Coat Polysaccharide Biosynthesis Protein SpsA, Chain A"/>
    <property type="match status" value="1"/>
</dbReference>
<accession>A0A382ICR4</accession>
<organism evidence="2">
    <name type="scientific">marine metagenome</name>
    <dbReference type="NCBI Taxonomy" id="408172"/>
    <lineage>
        <taxon>unclassified sequences</taxon>
        <taxon>metagenomes</taxon>
        <taxon>ecological metagenomes</taxon>
    </lineage>
</organism>
<dbReference type="InterPro" id="IPR029044">
    <property type="entry name" value="Nucleotide-diphossugar_trans"/>
</dbReference>
<feature type="non-terminal residue" evidence="2">
    <location>
        <position position="178"/>
    </location>
</feature>
<name>A0A382ICR4_9ZZZZ</name>
<dbReference type="Pfam" id="PF00535">
    <property type="entry name" value="Glycos_transf_2"/>
    <property type="match status" value="1"/>
</dbReference>
<dbReference type="InterPro" id="IPR050834">
    <property type="entry name" value="Glycosyltransf_2"/>
</dbReference>
<protein>
    <recommendedName>
        <fullName evidence="1">Glycosyltransferase 2-like domain-containing protein</fullName>
    </recommendedName>
</protein>
<dbReference type="PANTHER" id="PTHR43685:SF2">
    <property type="entry name" value="GLYCOSYLTRANSFERASE 2-LIKE DOMAIN-CONTAINING PROTEIN"/>
    <property type="match status" value="1"/>
</dbReference>
<sequence>MSNKPLISIVIPSYNHGHLIARAIKSVLAQTYSNWEAIIVDNHSTDQTKEVISRFKDNRIKFIEINNDGIIALSRNKGIKIAEGQWIAFLDSDDWWSPSKLQATIDHALQENADLVYHNLKIARKHKQKLFPQTIHSNYLQTPVYESLIKSGNIIPNSSVLVRKSILDKVDGISEDKS</sequence>
<evidence type="ECO:0000259" key="1">
    <source>
        <dbReference type="Pfam" id="PF00535"/>
    </source>
</evidence>
<dbReference type="AlphaFoldDB" id="A0A382ICR4"/>
<dbReference type="SUPFAM" id="SSF53448">
    <property type="entry name" value="Nucleotide-diphospho-sugar transferases"/>
    <property type="match status" value="1"/>
</dbReference>
<dbReference type="EMBL" id="UINC01066572">
    <property type="protein sequence ID" value="SVB97420.1"/>
    <property type="molecule type" value="Genomic_DNA"/>
</dbReference>
<evidence type="ECO:0000313" key="2">
    <source>
        <dbReference type="EMBL" id="SVB97420.1"/>
    </source>
</evidence>
<dbReference type="InterPro" id="IPR001173">
    <property type="entry name" value="Glyco_trans_2-like"/>
</dbReference>